<dbReference type="InterPro" id="IPR002828">
    <property type="entry name" value="SurE-like_Pase/nucleotidase"/>
</dbReference>
<evidence type="ECO:0000259" key="6">
    <source>
        <dbReference type="Pfam" id="PF01975"/>
    </source>
</evidence>
<dbReference type="InterPro" id="IPR030048">
    <property type="entry name" value="SurE"/>
</dbReference>
<dbReference type="PANTHER" id="PTHR30457">
    <property type="entry name" value="5'-NUCLEOTIDASE SURE"/>
    <property type="match status" value="1"/>
</dbReference>
<dbReference type="InterPro" id="IPR036523">
    <property type="entry name" value="SurE-like_sf"/>
</dbReference>
<reference evidence="7 8" key="1">
    <citation type="journal article" date="2018" name="Nat. Biotechnol.">
        <title>A standardized bacterial taxonomy based on genome phylogeny substantially revises the tree of life.</title>
        <authorList>
            <person name="Parks D.H."/>
            <person name="Chuvochina M."/>
            <person name="Waite D.W."/>
            <person name="Rinke C."/>
            <person name="Skarshewski A."/>
            <person name="Chaumeil P.A."/>
            <person name="Hugenholtz P."/>
        </authorList>
    </citation>
    <scope>NUCLEOTIDE SEQUENCE [LARGE SCALE GENOMIC DNA]</scope>
    <source>
        <strain evidence="7">UBA8781</strain>
    </source>
</reference>
<feature type="binding site" evidence="5">
    <location>
        <position position="109"/>
    </location>
    <ligand>
        <name>a divalent metal cation</name>
        <dbReference type="ChEBI" id="CHEBI:60240"/>
    </ligand>
</feature>
<organism evidence="7 8">
    <name type="scientific">Anaerolinea thermolimosa</name>
    <dbReference type="NCBI Taxonomy" id="229919"/>
    <lineage>
        <taxon>Bacteria</taxon>
        <taxon>Bacillati</taxon>
        <taxon>Chloroflexota</taxon>
        <taxon>Anaerolineae</taxon>
        <taxon>Anaerolineales</taxon>
        <taxon>Anaerolineaceae</taxon>
        <taxon>Anaerolinea</taxon>
    </lineage>
</organism>
<dbReference type="NCBIfam" id="TIGR00087">
    <property type="entry name" value="surE"/>
    <property type="match status" value="1"/>
</dbReference>
<sequence length="275" mass="29978">MNEVLETMTEQEKLILLTNDDGIQSPGIAAAARSLRELGRLVVAAPREQQTSAGRSLPVTTDGKIERVTLDSLEDVEAYAVGGTPAQAVLHALLEILPRRPDLVVSGINYGENVGSGVTISGTVGAAMEAAALGVPALAVSLQIFSEDWYAYHDLDFSVAADFTARFARAMLSRSLPADVDLLKVDIPADATPQTPWRVTRQSRQRYYMPYLIREGGWQERGFVSARVQVDETSLEPDSDIYALVFDRVISVTPISIDLTSRTDFTTLEMLFEGT</sequence>
<dbReference type="AlphaFoldDB" id="A0A3D1JIL6"/>
<evidence type="ECO:0000256" key="2">
    <source>
        <dbReference type="ARBA" id="ARBA00011062"/>
    </source>
</evidence>
<evidence type="ECO:0000256" key="5">
    <source>
        <dbReference type="HAMAP-Rule" id="MF_00060"/>
    </source>
</evidence>
<dbReference type="EC" id="3.1.3.5" evidence="5"/>
<evidence type="ECO:0000313" key="8">
    <source>
        <dbReference type="Proteomes" id="UP000264141"/>
    </source>
</evidence>
<evidence type="ECO:0000256" key="3">
    <source>
        <dbReference type="ARBA" id="ARBA00022723"/>
    </source>
</evidence>
<dbReference type="GO" id="GO:0000166">
    <property type="term" value="F:nucleotide binding"/>
    <property type="evidence" value="ECO:0007669"/>
    <property type="project" value="UniProtKB-KW"/>
</dbReference>
<feature type="domain" description="Survival protein SurE-like phosphatase/nucleotidase" evidence="6">
    <location>
        <begin position="15"/>
        <end position="207"/>
    </location>
</feature>
<gene>
    <name evidence="5 7" type="primary">surE</name>
    <name evidence="7" type="ORF">DEQ80_06370</name>
</gene>
<dbReference type="SUPFAM" id="SSF64167">
    <property type="entry name" value="SurE-like"/>
    <property type="match status" value="1"/>
</dbReference>
<dbReference type="GO" id="GO:0046872">
    <property type="term" value="F:metal ion binding"/>
    <property type="evidence" value="ECO:0007669"/>
    <property type="project" value="UniProtKB-UniRule"/>
</dbReference>
<feature type="binding site" evidence="5">
    <location>
        <position position="20"/>
    </location>
    <ligand>
        <name>a divalent metal cation</name>
        <dbReference type="ChEBI" id="CHEBI:60240"/>
    </ligand>
</feature>
<evidence type="ECO:0000313" key="7">
    <source>
        <dbReference type="EMBL" id="HCE17466.1"/>
    </source>
</evidence>
<comment type="catalytic activity">
    <reaction evidence="1 5">
        <text>a ribonucleoside 5'-phosphate + H2O = a ribonucleoside + phosphate</text>
        <dbReference type="Rhea" id="RHEA:12484"/>
        <dbReference type="ChEBI" id="CHEBI:15377"/>
        <dbReference type="ChEBI" id="CHEBI:18254"/>
        <dbReference type="ChEBI" id="CHEBI:43474"/>
        <dbReference type="ChEBI" id="CHEBI:58043"/>
        <dbReference type="EC" id="3.1.3.5"/>
    </reaction>
</comment>
<dbReference type="Proteomes" id="UP000264141">
    <property type="component" value="Unassembled WGS sequence"/>
</dbReference>
<comment type="caution">
    <text evidence="7">The sequence shown here is derived from an EMBL/GenBank/DDBJ whole genome shotgun (WGS) entry which is preliminary data.</text>
</comment>
<dbReference type="OrthoDB" id="9780815at2"/>
<comment type="function">
    <text evidence="5">Nucleotidase that shows phosphatase activity on nucleoside 5'-monophosphates.</text>
</comment>
<name>A0A3D1JIL6_9CHLR</name>
<dbReference type="GO" id="GO:0005737">
    <property type="term" value="C:cytoplasm"/>
    <property type="evidence" value="ECO:0007669"/>
    <property type="project" value="UniProtKB-SubCell"/>
</dbReference>
<dbReference type="RefSeq" id="WP_084001733.1">
    <property type="nucleotide sequence ID" value="NZ_DF967970.1"/>
</dbReference>
<dbReference type="Gene3D" id="3.40.1210.10">
    <property type="entry name" value="Survival protein SurE-like phosphatase/nucleotidase"/>
    <property type="match status" value="1"/>
</dbReference>
<comment type="similarity">
    <text evidence="2 5">Belongs to the SurE nucleotidase family.</text>
</comment>
<keyword evidence="5" id="KW-0547">Nucleotide-binding</keyword>
<proteinExistence type="inferred from homology"/>
<keyword evidence="3 5" id="KW-0479">Metal-binding</keyword>
<comment type="subcellular location">
    <subcellularLocation>
        <location evidence="5">Cytoplasm</location>
    </subcellularLocation>
</comment>
<dbReference type="GO" id="GO:0008253">
    <property type="term" value="F:5'-nucleotidase activity"/>
    <property type="evidence" value="ECO:0007669"/>
    <property type="project" value="UniProtKB-UniRule"/>
</dbReference>
<feature type="binding site" evidence="5">
    <location>
        <position position="21"/>
    </location>
    <ligand>
        <name>a divalent metal cation</name>
        <dbReference type="ChEBI" id="CHEBI:60240"/>
    </ligand>
</feature>
<dbReference type="EMBL" id="DPBP01000026">
    <property type="protein sequence ID" value="HCE17466.1"/>
    <property type="molecule type" value="Genomic_DNA"/>
</dbReference>
<comment type="caution">
    <text evidence="5">Lacks conserved residue(s) required for the propagation of feature annotation.</text>
</comment>
<dbReference type="HAMAP" id="MF_00060">
    <property type="entry name" value="SurE"/>
    <property type="match status" value="1"/>
</dbReference>
<evidence type="ECO:0000256" key="1">
    <source>
        <dbReference type="ARBA" id="ARBA00000815"/>
    </source>
</evidence>
<evidence type="ECO:0000256" key="4">
    <source>
        <dbReference type="ARBA" id="ARBA00022801"/>
    </source>
</evidence>
<dbReference type="Pfam" id="PF01975">
    <property type="entry name" value="SurE"/>
    <property type="match status" value="1"/>
</dbReference>
<accession>A0A3D1JIL6</accession>
<comment type="cofactor">
    <cofactor evidence="5">
        <name>a divalent metal cation</name>
        <dbReference type="ChEBI" id="CHEBI:60240"/>
    </cofactor>
    <text evidence="5">Binds 1 divalent metal cation per subunit.</text>
</comment>
<keyword evidence="4 5" id="KW-0378">Hydrolase</keyword>
<protein>
    <recommendedName>
        <fullName evidence="5">5'-nucleotidase SurE</fullName>
        <ecNumber evidence="5">3.1.3.5</ecNumber>
    </recommendedName>
    <alternativeName>
        <fullName evidence="5">Nucleoside 5'-monophosphate phosphohydrolase</fullName>
    </alternativeName>
</protein>
<dbReference type="PANTHER" id="PTHR30457:SF0">
    <property type="entry name" value="PHOSPHATASE, PUTATIVE (AFU_ORTHOLOGUE AFUA_4G01070)-RELATED"/>
    <property type="match status" value="1"/>
</dbReference>
<keyword evidence="5" id="KW-0963">Cytoplasm</keyword>
<dbReference type="STRING" id="229919.GCA_001050195_03631"/>